<evidence type="ECO:0000256" key="2">
    <source>
        <dbReference type="ARBA" id="ARBA00022729"/>
    </source>
</evidence>
<evidence type="ECO:0000313" key="5">
    <source>
        <dbReference type="EMBL" id="GAA1828162.1"/>
    </source>
</evidence>
<sequence>MRTRTKTVLAMTVVLAAAVSGCATTSGSASGGGGKADPIVLFSPIPLSGSRQYNETVAGENAAAAAINAAGGIKGRPIEIKTCDSKSDPTQEAVCAQEIVTSKPVAVIAQATGRSTAVTDTTNENKIASIGGLGFGSTDALRESVASFPLSTGPTAPMACPAGLGADGRNRLGAMVTDLASGAVIAQAAEAATKAVPGTAWTKTVKVLPEATDMAGLFQTMLDSQSNGVLFAGSVTQTIGLLQANNNRIGLCGADALTVDALTKLGPIANGWMIMSTTPPMDIVGQSGADGAQFLKDMSAYQAASNSPYAAEGALRTTTLSGWLAVRAFQQVAGKLDQITSKSVFDAFTTTKNLSFPGLLPSPIDYTTFQPIPAFARLFQPQYTAYKWNASTKHFESTGTTVNLIDLLNKGK</sequence>
<keyword evidence="6" id="KW-1185">Reference proteome</keyword>
<reference evidence="5 6" key="1">
    <citation type="journal article" date="2019" name="Int. J. Syst. Evol. Microbiol.">
        <title>The Global Catalogue of Microorganisms (GCM) 10K type strain sequencing project: providing services to taxonomists for standard genome sequencing and annotation.</title>
        <authorList>
            <consortium name="The Broad Institute Genomics Platform"/>
            <consortium name="The Broad Institute Genome Sequencing Center for Infectious Disease"/>
            <person name="Wu L."/>
            <person name="Ma J."/>
        </authorList>
    </citation>
    <scope>NUCLEOTIDE SEQUENCE [LARGE SCALE GENOMIC DNA]</scope>
    <source>
        <strain evidence="5 6">JCM 16009</strain>
    </source>
</reference>
<feature type="domain" description="Leucine-binding protein" evidence="4">
    <location>
        <begin position="46"/>
        <end position="358"/>
    </location>
</feature>
<dbReference type="Gene3D" id="3.40.50.2300">
    <property type="match status" value="2"/>
</dbReference>
<dbReference type="Proteomes" id="UP001500449">
    <property type="component" value="Unassembled WGS sequence"/>
</dbReference>
<keyword evidence="2 3" id="KW-0732">Signal</keyword>
<evidence type="ECO:0000256" key="1">
    <source>
        <dbReference type="ARBA" id="ARBA00010062"/>
    </source>
</evidence>
<gene>
    <name evidence="5" type="ORF">GCM10009836_02380</name>
</gene>
<feature type="chain" id="PRO_5045271994" description="Leucine-binding protein domain-containing protein" evidence="3">
    <location>
        <begin position="32"/>
        <end position="412"/>
    </location>
</feature>
<organism evidence="5 6">
    <name type="scientific">Pseudonocardia ailaonensis</name>
    <dbReference type="NCBI Taxonomy" id="367279"/>
    <lineage>
        <taxon>Bacteria</taxon>
        <taxon>Bacillati</taxon>
        <taxon>Actinomycetota</taxon>
        <taxon>Actinomycetes</taxon>
        <taxon>Pseudonocardiales</taxon>
        <taxon>Pseudonocardiaceae</taxon>
        <taxon>Pseudonocardia</taxon>
    </lineage>
</organism>
<dbReference type="RefSeq" id="WP_344411613.1">
    <property type="nucleotide sequence ID" value="NZ_BAAAQK010000001.1"/>
</dbReference>
<evidence type="ECO:0000256" key="3">
    <source>
        <dbReference type="SAM" id="SignalP"/>
    </source>
</evidence>
<comment type="similarity">
    <text evidence="1">Belongs to the leucine-binding protein family.</text>
</comment>
<feature type="signal peptide" evidence="3">
    <location>
        <begin position="1"/>
        <end position="31"/>
    </location>
</feature>
<accession>A0ABN2MJ09</accession>
<evidence type="ECO:0000313" key="6">
    <source>
        <dbReference type="Proteomes" id="UP001500449"/>
    </source>
</evidence>
<evidence type="ECO:0000259" key="4">
    <source>
        <dbReference type="Pfam" id="PF13458"/>
    </source>
</evidence>
<dbReference type="EMBL" id="BAAAQK010000001">
    <property type="protein sequence ID" value="GAA1828162.1"/>
    <property type="molecule type" value="Genomic_DNA"/>
</dbReference>
<dbReference type="Pfam" id="PF13458">
    <property type="entry name" value="Peripla_BP_6"/>
    <property type="match status" value="1"/>
</dbReference>
<dbReference type="SUPFAM" id="SSF53822">
    <property type="entry name" value="Periplasmic binding protein-like I"/>
    <property type="match status" value="1"/>
</dbReference>
<dbReference type="PANTHER" id="PTHR47235">
    <property type="entry name" value="BLR6548 PROTEIN"/>
    <property type="match status" value="1"/>
</dbReference>
<protein>
    <recommendedName>
        <fullName evidence="4">Leucine-binding protein domain-containing protein</fullName>
    </recommendedName>
</protein>
<comment type="caution">
    <text evidence="5">The sequence shown here is derived from an EMBL/GenBank/DDBJ whole genome shotgun (WGS) entry which is preliminary data.</text>
</comment>
<dbReference type="InterPro" id="IPR028082">
    <property type="entry name" value="Peripla_BP_I"/>
</dbReference>
<dbReference type="InterPro" id="IPR028081">
    <property type="entry name" value="Leu-bd"/>
</dbReference>
<name>A0ABN2MJ09_9PSEU</name>
<dbReference type="PROSITE" id="PS51257">
    <property type="entry name" value="PROKAR_LIPOPROTEIN"/>
    <property type="match status" value="1"/>
</dbReference>
<dbReference type="PANTHER" id="PTHR47235:SF1">
    <property type="entry name" value="BLR6548 PROTEIN"/>
    <property type="match status" value="1"/>
</dbReference>
<proteinExistence type="inferred from homology"/>